<accession>C6XE83</accession>
<name>C6XE83_METGS</name>
<sequence length="998" mass="107375" precursor="true">MENVGNDKVALLASGVLIGQTSIVLSASGADWPSENFRIRIDNELMLVTNKGAGSQTIWSVDRGIEGTIESDHLSGASVYQVLTAGGLEQFVADRLPAVELSTEAGQLIKYQGLALMVSKEDVAAACGLVTWESFIEDESYITPVYDAGDYIILGDKVFARRPISLNEEAFFYSPNLDLSFSSANIDLSNAVNNSTDWKKLGHVEAVGDVVRWAPLTTVRVDIEADGDLAGVTLGLFTSTVRIYEAHRIPKLLPTGQGSSATYILTLVPNARTGASQVTLGKIDDATGYTSLPNDSAIMDMNTIGNVGFPLYVQFPTSEGNLHITSCTMSLSVPRPVKNRSVPGVVHRIPQDQPYKSDDLWNLPMTTGAVVQLHHFSDNPASTGTSEVTGTLNAQGTAGSDVIFVYDSSQVKIGDYVAAGLISRFNGASPLGTVEIDDTISYNIFPLATKVIAIVDSQHVQLSNPVKIDFVRRGITSANIVRGLAFTPSAINYSVWMTGNQTAPANYSIQTGKRKKSTTTVSAKAYGDKAAIIRKVTRSDPIRQWTCTGNVVIWNPWANKIETYSSDNGGDYYTGLVYFMRTPDIASFPLVDSAARNKDANLALIMENGIYSHDSTRTREVMVGGVKTYTCSRAVFKDLTGYATPDILSRGHLSGPLSNGTRMTSDGLVAGLVRKKELDAIIQVADTTTINPATGVPYTLAEKVDIALACIPHQLMMVASQLQLMSEYYSPNVADQSTAGRVPFYSYYGQQERNRPVVAAATGTHSVGDVWQLKDGTYLEPMSVIIEAVNASGTPTKVFVGNCGQYYTRPTGDGNALVLTKMSGTGTTLSIDVLGLSGMPDVDTIAEAFPETWFRSTVKWPASSRDAAYDDYSGSIQPGALLTINPLRDLRTEAITLLTANPSSLYKLEYWAVLSAIQKYGLEVCDLASQTNHVVVFDWDLTTTQFNAACIETGSTVFTGMKYIKGQLVAVENVTPLMKGGVGTLKAPLAAQLFSVSP</sequence>
<protein>
    <submittedName>
        <fullName evidence="1">Uncharacterized protein</fullName>
    </submittedName>
</protein>
<proteinExistence type="predicted"/>
<dbReference type="RefSeq" id="WP_015830273.1">
    <property type="nucleotide sequence ID" value="NC_012969.1"/>
</dbReference>
<gene>
    <name evidence="1" type="ordered locus">Msip34_1613</name>
</gene>
<dbReference type="STRING" id="582744.Msip34_1613"/>
<dbReference type="EMBL" id="CP001674">
    <property type="protein sequence ID" value="ACT50858.1"/>
    <property type="molecule type" value="Genomic_DNA"/>
</dbReference>
<dbReference type="OrthoDB" id="213434at2"/>
<reference evidence="1 2" key="2">
    <citation type="journal article" date="2011" name="J. Bacteriol.">
        <title>Genomes of three methylotrophs from a single niche uncover genetic and metabolic divergence of Methylophilaceae.</title>
        <authorList>
            <person name="Lapidus A."/>
            <person name="Clum A."/>
            <person name="Labutti K."/>
            <person name="Kaluzhnaya M.G."/>
            <person name="Lim S."/>
            <person name="Beck D.A."/>
            <person name="Glavina Del Rio T."/>
            <person name="Nolan M."/>
            <person name="Mavromatis K."/>
            <person name="Huntemann M."/>
            <person name="Lucas S."/>
            <person name="Lidstrom M.E."/>
            <person name="Ivanova N."/>
            <person name="Chistoserdova L."/>
        </authorList>
    </citation>
    <scope>NUCLEOTIDE SEQUENCE [LARGE SCALE GENOMIC DNA]</scope>
    <source>
        <strain evidence="1 2">SIP3-4</strain>
    </source>
</reference>
<keyword evidence="2" id="KW-1185">Reference proteome</keyword>
<reference evidence="2" key="1">
    <citation type="submission" date="2009-07" db="EMBL/GenBank/DDBJ databases">
        <title>Complete sequence of chromosome of Methylovorus sp. SIP3-4.</title>
        <authorList>
            <person name="Lucas S."/>
            <person name="Copeland A."/>
            <person name="Lapidus A."/>
            <person name="Glavina del Rio T."/>
            <person name="Tice H."/>
            <person name="Bruce D."/>
            <person name="Goodwin L."/>
            <person name="Pitluck S."/>
            <person name="Clum A."/>
            <person name="Larimer F."/>
            <person name="Land M."/>
            <person name="Hauser L."/>
            <person name="Kyrpides N."/>
            <person name="Mikhailova N."/>
            <person name="Kayluzhnaya M."/>
            <person name="Chistoserdova L."/>
        </authorList>
    </citation>
    <scope>NUCLEOTIDE SEQUENCE [LARGE SCALE GENOMIC DNA]</scope>
    <source>
        <strain evidence="2">SIP3-4</strain>
    </source>
</reference>
<dbReference type="HOGENOM" id="CLU_300122_0_0_4"/>
<evidence type="ECO:0000313" key="2">
    <source>
        <dbReference type="Proteomes" id="UP000002743"/>
    </source>
</evidence>
<dbReference type="KEGG" id="mei:Msip34_1613"/>
<dbReference type="AlphaFoldDB" id="C6XE83"/>
<dbReference type="Proteomes" id="UP000002743">
    <property type="component" value="Chromosome"/>
</dbReference>
<evidence type="ECO:0000313" key="1">
    <source>
        <dbReference type="EMBL" id="ACT50858.1"/>
    </source>
</evidence>
<organism evidence="1 2">
    <name type="scientific">Methylovorus glucosotrophus (strain SIP3-4)</name>
    <dbReference type="NCBI Taxonomy" id="582744"/>
    <lineage>
        <taxon>Bacteria</taxon>
        <taxon>Pseudomonadati</taxon>
        <taxon>Pseudomonadota</taxon>
        <taxon>Betaproteobacteria</taxon>
        <taxon>Nitrosomonadales</taxon>
        <taxon>Methylophilaceae</taxon>
        <taxon>Methylovorus</taxon>
    </lineage>
</organism>